<dbReference type="GO" id="GO:0120147">
    <property type="term" value="F:formylglycine-generating oxidase activity"/>
    <property type="evidence" value="ECO:0007669"/>
    <property type="project" value="TreeGrafter"/>
</dbReference>
<organism evidence="2 4">
    <name type="scientific">Bosea thiooxidans</name>
    <dbReference type="NCBI Taxonomy" id="53254"/>
    <lineage>
        <taxon>Bacteria</taxon>
        <taxon>Pseudomonadati</taxon>
        <taxon>Pseudomonadota</taxon>
        <taxon>Alphaproteobacteria</taxon>
        <taxon>Hyphomicrobiales</taxon>
        <taxon>Boseaceae</taxon>
        <taxon>Bosea</taxon>
    </lineage>
</organism>
<evidence type="ECO:0000313" key="4">
    <source>
        <dbReference type="Proteomes" id="UP000051562"/>
    </source>
</evidence>
<dbReference type="Gene3D" id="3.90.1580.10">
    <property type="entry name" value="paralog of FGE (formylglycine-generating enzyme)"/>
    <property type="match status" value="1"/>
</dbReference>
<dbReference type="AlphaFoldDB" id="A0A0Q3I7W5"/>
<dbReference type="InterPro" id="IPR051043">
    <property type="entry name" value="Sulfatase_Mod_Factor_Kinase"/>
</dbReference>
<evidence type="ECO:0000259" key="1">
    <source>
        <dbReference type="Pfam" id="PF03781"/>
    </source>
</evidence>
<dbReference type="Proteomes" id="UP000190130">
    <property type="component" value="Unassembled WGS sequence"/>
</dbReference>
<dbReference type="InterPro" id="IPR042095">
    <property type="entry name" value="SUMF_sf"/>
</dbReference>
<feature type="domain" description="Sulfatase-modifying factor enzyme-like" evidence="1">
    <location>
        <begin position="14"/>
        <end position="315"/>
    </location>
</feature>
<keyword evidence="4" id="KW-1185">Reference proteome</keyword>
<dbReference type="EMBL" id="FUYX01000008">
    <property type="protein sequence ID" value="SKB94756.1"/>
    <property type="molecule type" value="Genomic_DNA"/>
</dbReference>
<accession>A0A0Q3I7W5</accession>
<dbReference type="InterPro" id="IPR005532">
    <property type="entry name" value="SUMF_dom"/>
</dbReference>
<gene>
    <name evidence="2" type="ORF">ARD30_11810</name>
    <name evidence="3" type="ORF">SAMN05660750_03205</name>
</gene>
<dbReference type="PANTHER" id="PTHR23150:SF19">
    <property type="entry name" value="FORMYLGLYCINE-GENERATING ENZYME"/>
    <property type="match status" value="1"/>
</dbReference>
<dbReference type="EMBL" id="LMAR01000032">
    <property type="protein sequence ID" value="KQK30957.1"/>
    <property type="molecule type" value="Genomic_DNA"/>
</dbReference>
<dbReference type="PANTHER" id="PTHR23150">
    <property type="entry name" value="SULFATASE MODIFYING FACTOR 1, 2"/>
    <property type="match status" value="1"/>
</dbReference>
<dbReference type="SUPFAM" id="SSF56436">
    <property type="entry name" value="C-type lectin-like"/>
    <property type="match status" value="1"/>
</dbReference>
<reference evidence="3 5" key="2">
    <citation type="submission" date="2017-02" db="EMBL/GenBank/DDBJ databases">
        <authorList>
            <person name="Peterson S.W."/>
        </authorList>
    </citation>
    <scope>NUCLEOTIDE SEQUENCE [LARGE SCALE GENOMIC DNA]</scope>
    <source>
        <strain evidence="3 5">DSM 9653</strain>
    </source>
</reference>
<dbReference type="Pfam" id="PF03781">
    <property type="entry name" value="FGE-sulfatase"/>
    <property type="match status" value="1"/>
</dbReference>
<evidence type="ECO:0000313" key="3">
    <source>
        <dbReference type="EMBL" id="SKB94756.1"/>
    </source>
</evidence>
<dbReference type="Proteomes" id="UP000051562">
    <property type="component" value="Unassembled WGS sequence"/>
</dbReference>
<evidence type="ECO:0000313" key="2">
    <source>
        <dbReference type="EMBL" id="KQK30957.1"/>
    </source>
</evidence>
<dbReference type="RefSeq" id="WP_055727785.1">
    <property type="nucleotide sequence ID" value="NZ_FUYX01000008.1"/>
</dbReference>
<evidence type="ECO:0000313" key="5">
    <source>
        <dbReference type="Proteomes" id="UP000190130"/>
    </source>
</evidence>
<name>A0A0Q3I7W5_9HYPH</name>
<reference evidence="2 4" key="1">
    <citation type="submission" date="2015-10" db="EMBL/GenBank/DDBJ databases">
        <title>Draft genome of Bosea thiooxidans.</title>
        <authorList>
            <person name="Wang X."/>
        </authorList>
    </citation>
    <scope>NUCLEOTIDE SEQUENCE [LARGE SCALE GENOMIC DNA]</scope>
    <source>
        <strain evidence="2 4">CGMCC 9174</strain>
    </source>
</reference>
<sequence>MADGAILDLPAATEAMVRIPGGTFRMGSDKHYPEEAPSHRASVDPFWIDPTPVTNRQFRAFVEATGHVTFAEIAPDPKDYPGALPHMLRAGSLMFDPPSHPVDLRDWSQWWAFKFGATWRKPYGSGSSIKGLDDHPVVHVAYRDAEAYAAWAGKALPTEAEWEFAAWGGREEAEFAWGDALMPDGQHMANVWQGNFPFENTKDDGWARTSPVRSFPPNGYGLYDMIGNVWEWTADFWSVAHQADAPKACCVPQNPRGGPEAESYDPRQPTIRIPRKVLKGGSHLCAPNYCRRYRPPARHAEPVDTSTSHVGFRCVIREPR</sequence>
<dbReference type="InterPro" id="IPR016187">
    <property type="entry name" value="CTDL_fold"/>
</dbReference>
<keyword evidence="2" id="KW-0449">Lipoprotein</keyword>
<proteinExistence type="predicted"/>
<protein>
    <submittedName>
        <fullName evidence="3">Formylglycine-generating enzyme, required for sulfatase activity, contains SUMF1/FGE domain</fullName>
    </submittedName>
    <submittedName>
        <fullName evidence="2">Gliding motility-associated lipoprotein GldK</fullName>
    </submittedName>
</protein>
<dbReference type="STRING" id="53254.SAMN05660750_03205"/>